<proteinExistence type="predicted"/>
<gene>
    <name evidence="1" type="ORF">NM208_g8810</name>
</gene>
<accession>A0ACC1S3W5</accession>
<dbReference type="Proteomes" id="UP001148629">
    <property type="component" value="Unassembled WGS sequence"/>
</dbReference>
<evidence type="ECO:0000313" key="2">
    <source>
        <dbReference type="Proteomes" id="UP001148629"/>
    </source>
</evidence>
<name>A0ACC1S3W5_9HYPO</name>
<protein>
    <submittedName>
        <fullName evidence="1">Uncharacterized protein</fullName>
    </submittedName>
</protein>
<reference evidence="1" key="1">
    <citation type="submission" date="2022-08" db="EMBL/GenBank/DDBJ databases">
        <title>Genome Sequence of Fusarium decemcellulare.</title>
        <authorList>
            <person name="Buettner E."/>
        </authorList>
    </citation>
    <scope>NUCLEOTIDE SEQUENCE</scope>
    <source>
        <strain evidence="1">Babe19</strain>
    </source>
</reference>
<comment type="caution">
    <text evidence="1">The sequence shown here is derived from an EMBL/GenBank/DDBJ whole genome shotgun (WGS) entry which is preliminary data.</text>
</comment>
<evidence type="ECO:0000313" key="1">
    <source>
        <dbReference type="EMBL" id="KAJ3531588.1"/>
    </source>
</evidence>
<keyword evidence="2" id="KW-1185">Reference proteome</keyword>
<organism evidence="1 2">
    <name type="scientific">Fusarium decemcellulare</name>
    <dbReference type="NCBI Taxonomy" id="57161"/>
    <lineage>
        <taxon>Eukaryota</taxon>
        <taxon>Fungi</taxon>
        <taxon>Dikarya</taxon>
        <taxon>Ascomycota</taxon>
        <taxon>Pezizomycotina</taxon>
        <taxon>Sordariomycetes</taxon>
        <taxon>Hypocreomycetidae</taxon>
        <taxon>Hypocreales</taxon>
        <taxon>Nectriaceae</taxon>
        <taxon>Fusarium</taxon>
        <taxon>Fusarium decemcellulare species complex</taxon>
    </lineage>
</organism>
<sequence length="1650" mass="185285">MILKLRTSPERLGLDFLLDPTQRVNRIQNGLNGAQDTPQFHHVPMKHDWTGVSNERALHSRSTSWGSQGRPVQPQQEQQYQGQHQHALSAAHTPESAHSPGYSPAMSSTREHVHPRSDPSLVDCSTPIKNCAPTCPLDSLLLDFLSERRQRAADGLPAQDVVGPRYPSVSSLLNPANSVYSHPLSKVFTDILATFPDISTLPERVAVLYIMFLVMRWQIAPTQENYDRLPEWMAPRSSQLSISHAAWLDHIPFPKMRDRLVRDHNPLLYPFDNFFIPFTTTLTLSWPYEETDTLLQNPDSDELMINPVFERHLRNLDNWKLGDAFAKAFPTLVGTFNLDSQSSARPSSAGSRLVAPEWGHEERKGDLLFVLFFFLLYLLISKKGGGIHGFSQGRSTSRPDIFVRLIVRLAAGPNIIVELFGVWQCKLAFYPYGKTDSHLLHGCALILRQQVFSISHRLPLRSPFASTLTVYLYSHRLPLLSSSTPTLIVYLYSHRLPLLSSSTSTLIVYLYSHRLPLRSPFTSWIKEKGGVHTLTKVICQDIKWETKGRPRSTLIHSIHRHMKGPLTHLFLPPVLLLYLLTSLSKALDLSAYVPDTPEAQIRLPPNGPNNQSLLLDEMSRGNAADPEDEDETTDVGDGDDVTNDADNKDAEFFDVEELVAKMTSIDLDDSQAIASSIADAMSDDEKQGLMLTKEDEDGMTAKLPSNEEAVTKMEDTPALLEAVCLFRERLRIVIDRLVQFFLCIGRRDNCPRLMRGWFLFGVANAEKESRDRLVRILTHESVISLPNQYIFGLDEWTPDMFDIMQHIDLKKIGQSDNPQHFVTAYAGVAHCSVEDHVLYCGSATSLAADKPLMGEEQRMVEHRKMLAGGLGEVLARREAGTGWCLYIHEMMGTGWRRFILRPHIPVPGAVRRAPRPEGGSNGSLRGELFDDPAIQPTVSRQIVDGLRPKEFPAPCWGGANLVLPMLQNPAAIWKLLGEHVHPVKQTRELMDTLQRHFEDGRKPWLSRDTCREILVSHNQSVGSNSNRALRAYYSLILNENGLEYQNLHQLYLRRLSILWVAIIREVEDSGPVKLSTHSQRYCFSATNLDWHRVSARAQGIAPDDLRANYSAKGCESLYKDSHSVYFNQQVLNKCNWDELSGKTLEIAAVPSYIHPANKARLSGGLPEAFSSFRPGERYPRVLRARIWHVCRHFLYEYMREKQYLIGPEKGIITLHPKAPLALTFLHERIIGQLKNDTDLCDLIKVESGAWEDESFKAYLATELHDGRTELRVGISRRTADKWRELELLDEDWVVPPSTHNEMPQQDIEPTKEDMPASLATGSLAPRHIENFKLLMACHVNAVSIPSDAEGEESTSDSHNSDDSDGDDADSDDADSDGDDNHPDFELRGVDGKSTRGKLFTILSRDGTASLALGNAGPANPTRGKRLASTKKPWTKGGCPYCGLKLPPGKRPGSTTHMRADHERKCIGRCYRCIEKKLICVSQPKNAPCGECSRAGVECKRPPMKDRDLHEKGECSKCHRRFRRVKKHEANCPGKCKNCRETTNTICKGGGLDRGLGGGERCNNCKKKGLTCGDFSHPVAKKECDDCGNLVSKPVMWEHKRKCQKRCSHCASKGTACTRADLKSTEPCKQCVEDRTEESCDAGWVPKPTES</sequence>
<dbReference type="EMBL" id="JANRMS010001047">
    <property type="protein sequence ID" value="KAJ3531588.1"/>
    <property type="molecule type" value="Genomic_DNA"/>
</dbReference>